<protein>
    <submittedName>
        <fullName evidence="1">Uncharacterized protein</fullName>
    </submittedName>
</protein>
<sequence length="75" mass="8333">MLVASIHLNITGTVYSVFTTEDGATTTTVLSDEDHFVEWVALVVPFLNRWSGAQYTCTATMIDQENYKIEVDDGT</sequence>
<reference evidence="1 2" key="1">
    <citation type="submission" date="2019-06" db="EMBL/GenBank/DDBJ databases">
        <authorList>
            <person name="Kincaid V.D."/>
            <person name="Fuller A."/>
            <person name="Hodges K."/>
            <person name="Bansal M."/>
            <person name="Essig J."/>
            <person name="Johnson A."/>
        </authorList>
    </citation>
    <scope>NUCLEOTIDE SEQUENCE [LARGE SCALE GENOMIC DNA]</scope>
</reference>
<proteinExistence type="predicted"/>
<accession>A0A514CT50</accession>
<dbReference type="RefSeq" id="YP_009903896.1">
    <property type="nucleotide sequence ID" value="NC_049849.1"/>
</dbReference>
<dbReference type="GeneID" id="56136172"/>
<keyword evidence="2" id="KW-1185">Reference proteome</keyword>
<name>A0A514CT50_9CAUD</name>
<dbReference type="KEGG" id="vg:56136172"/>
<evidence type="ECO:0000313" key="1">
    <source>
        <dbReference type="EMBL" id="QDH83659.1"/>
    </source>
</evidence>
<dbReference type="EMBL" id="MN094788">
    <property type="protein sequence ID" value="QDH83659.1"/>
    <property type="molecule type" value="Genomic_DNA"/>
</dbReference>
<dbReference type="Proteomes" id="UP000320799">
    <property type="component" value="Segment"/>
</dbReference>
<organism evidence="1 2">
    <name type="scientific">Achromobacter phage Motura</name>
    <dbReference type="NCBI Taxonomy" id="2591403"/>
    <lineage>
        <taxon>Viruses</taxon>
        <taxon>Duplodnaviria</taxon>
        <taxon>Heunggongvirae</taxon>
        <taxon>Uroviricota</taxon>
        <taxon>Caudoviricetes</taxon>
        <taxon>Moturavirus</taxon>
        <taxon>Moturavirus motura</taxon>
    </lineage>
</organism>
<evidence type="ECO:0000313" key="2">
    <source>
        <dbReference type="Proteomes" id="UP000320799"/>
    </source>
</evidence>